<reference evidence="2" key="1">
    <citation type="journal article" date="2023" name="ISME J.">
        <title>Emergence of putative energy parasites within Clostridia revealed by genome analysis of a novel endosymbiotic clade.</title>
        <authorList>
            <person name="Takahashi K."/>
            <person name="Kuwahara H."/>
            <person name="Horikawa Y."/>
            <person name="Izawa K."/>
            <person name="Kato D."/>
            <person name="Inagaki T."/>
            <person name="Yuki M."/>
            <person name="Ohkuma M."/>
            <person name="Hongoh Y."/>
        </authorList>
    </citation>
    <scope>NUCLEOTIDE SEQUENCE</scope>
    <source>
        <strain evidence="2">CfP3-15</strain>
    </source>
</reference>
<dbReference type="CDD" id="cd00118">
    <property type="entry name" value="LysM"/>
    <property type="match status" value="1"/>
</dbReference>
<dbReference type="Proteomes" id="UP001337580">
    <property type="component" value="Chromosome"/>
</dbReference>
<dbReference type="Gene3D" id="3.10.350.10">
    <property type="entry name" value="LysM domain"/>
    <property type="match status" value="1"/>
</dbReference>
<dbReference type="PROSITE" id="PS51782">
    <property type="entry name" value="LYSM"/>
    <property type="match status" value="1"/>
</dbReference>
<dbReference type="InterPro" id="IPR024300">
    <property type="entry name" value="SipL_SPOCS_dom"/>
</dbReference>
<dbReference type="Pfam" id="PF01476">
    <property type="entry name" value="LysM"/>
    <property type="match status" value="1"/>
</dbReference>
<dbReference type="EMBL" id="AP027924">
    <property type="protein sequence ID" value="BED92266.1"/>
    <property type="molecule type" value="Genomic_DNA"/>
</dbReference>
<evidence type="ECO:0000313" key="2">
    <source>
        <dbReference type="EMBL" id="BED92266.1"/>
    </source>
</evidence>
<name>A0AA48HVN0_9FIRM</name>
<sequence>MNINVEKTDVCIPDLFYKGTEEIPIDFDFTLPDYCPDIGKILKCQIAPCVLSRNISGDRLLIEGNVKCELLYLELEKNILRCYATESPFSRSIDLRSSPISAIALIEPKIQYLNCRAVNPRRVDIHGAFVLNNKILGKKNVEVSTQISDEKIEKLKRNIDFSNLISLNQEILNINEVLDLGSDKPPAEFIIKSFFSLDINSYNFFENKLNIKGELSVRILYLSDIETGKLENIEYEVPINQELEIPGTNSESSCILKAEIVNHEEKISSDNNEEINSNLINIDVKILFNILCFEKRNEEIILDVYDLDNEVNIVKDTINYINFEETKHEELIQKVTIDTNENKVLKVLDIWPKSIKTKIKKEDNHLFYDIKVSVCLLGLNADSMAFYEEKEIELSKEPKDLNDIVDENLIDSQINSIGYKISGDNQINLKIKILINADIIDNFSEEFVNEVIVDENRPRIKDPDTALAIYYASPGENIWDIAKKYGTTVEKIKEENEIDLDTIENKKAVLIPII</sequence>
<proteinExistence type="predicted"/>
<organism evidence="2">
    <name type="scientific">Candidatus Improbicoccus pseudotrichonymphae</name>
    <dbReference type="NCBI Taxonomy" id="3033792"/>
    <lineage>
        <taxon>Bacteria</taxon>
        <taxon>Bacillati</taxon>
        <taxon>Bacillota</taxon>
        <taxon>Clostridia</taxon>
        <taxon>Candidatus Improbicoccus</taxon>
    </lineage>
</organism>
<protein>
    <submittedName>
        <fullName evidence="2">DUF3794 domain-containing protein</fullName>
    </submittedName>
</protein>
<gene>
    <name evidence="2" type="ORF">CfP315_0878</name>
</gene>
<accession>A0AA48HVN0</accession>
<dbReference type="KEGG" id="ips:CfP315_0878"/>
<dbReference type="AlphaFoldDB" id="A0AA48HVN0"/>
<dbReference type="InterPro" id="IPR018392">
    <property type="entry name" value="LysM"/>
</dbReference>
<dbReference type="SUPFAM" id="SSF54106">
    <property type="entry name" value="LysM domain"/>
    <property type="match status" value="1"/>
</dbReference>
<evidence type="ECO:0000259" key="1">
    <source>
        <dbReference type="PROSITE" id="PS51782"/>
    </source>
</evidence>
<dbReference type="InterPro" id="IPR036779">
    <property type="entry name" value="LysM_dom_sf"/>
</dbReference>
<dbReference type="SMART" id="SM00257">
    <property type="entry name" value="LysM"/>
    <property type="match status" value="1"/>
</dbReference>
<dbReference type="Pfam" id="PF12673">
    <property type="entry name" value="SipL"/>
    <property type="match status" value="2"/>
</dbReference>
<feature type="domain" description="LysM" evidence="1">
    <location>
        <begin position="468"/>
        <end position="511"/>
    </location>
</feature>